<name>A0ABX1RWE4_9FLAO</name>
<evidence type="ECO:0000313" key="3">
    <source>
        <dbReference type="Proteomes" id="UP000746690"/>
    </source>
</evidence>
<dbReference type="InterPro" id="IPR036291">
    <property type="entry name" value="NAD(P)-bd_dom_sf"/>
</dbReference>
<dbReference type="InterPro" id="IPR001509">
    <property type="entry name" value="Epimerase_deHydtase"/>
</dbReference>
<keyword evidence="3" id="KW-1185">Reference proteome</keyword>
<dbReference type="PANTHER" id="PTHR43245">
    <property type="entry name" value="BIFUNCTIONAL POLYMYXIN RESISTANCE PROTEIN ARNA"/>
    <property type="match status" value="1"/>
</dbReference>
<evidence type="ECO:0000313" key="2">
    <source>
        <dbReference type="EMBL" id="NMH86539.1"/>
    </source>
</evidence>
<sequence length="328" mass="36773">MKVLLTGATGFLGWRTLEVLVKEPRINTIIATGRTLKKTHQIDHEKVTYVLGDLEDLSFVQEIIQNVDYIVHAAALSSPWGEKALFERANVLTQKNLIKAALEYGIKNFVFISSPSLYFEFKDRFDIKEEDKLPKKLINAYAKTKRKAEVLLTHSGLTYVILRPRAIIGRGDTVIMPRLIRVFDEGRLKIIGNGKNIADLTSVENVATAILLSLQAKEEALNQTYNITNGAPVVLWDAIADVLTQLGKKKPVKKLPYKLVKTIATLLEFKSILTNKKEPALTRYGVGTLAKSLTMDISKAKRLLGYNPKVTTEEAITEFTNWYLSNGK</sequence>
<protein>
    <submittedName>
        <fullName evidence="2">NAD-dependent epimerase/dehydratase family protein</fullName>
    </submittedName>
</protein>
<dbReference type="PANTHER" id="PTHR43245:SF24">
    <property type="entry name" value="DEHYDROGENASE"/>
    <property type="match status" value="1"/>
</dbReference>
<gene>
    <name evidence="2" type="ORF">HHX25_03415</name>
</gene>
<feature type="domain" description="NAD-dependent epimerase/dehydratase" evidence="1">
    <location>
        <begin position="3"/>
        <end position="227"/>
    </location>
</feature>
<dbReference type="InterPro" id="IPR050177">
    <property type="entry name" value="Lipid_A_modif_metabolic_enz"/>
</dbReference>
<dbReference type="Proteomes" id="UP000746690">
    <property type="component" value="Unassembled WGS sequence"/>
</dbReference>
<proteinExistence type="predicted"/>
<dbReference type="SUPFAM" id="SSF51735">
    <property type="entry name" value="NAD(P)-binding Rossmann-fold domains"/>
    <property type="match status" value="1"/>
</dbReference>
<evidence type="ECO:0000259" key="1">
    <source>
        <dbReference type="Pfam" id="PF01370"/>
    </source>
</evidence>
<dbReference type="Pfam" id="PF01370">
    <property type="entry name" value="Epimerase"/>
    <property type="match status" value="1"/>
</dbReference>
<comment type="caution">
    <text evidence="2">The sequence shown here is derived from an EMBL/GenBank/DDBJ whole genome shotgun (WGS) entry which is preliminary data.</text>
</comment>
<dbReference type="RefSeq" id="WP_169670151.1">
    <property type="nucleotide sequence ID" value="NZ_JABBHF010000002.1"/>
</dbReference>
<dbReference type="EMBL" id="JABBHF010000002">
    <property type="protein sequence ID" value="NMH86539.1"/>
    <property type="molecule type" value="Genomic_DNA"/>
</dbReference>
<reference evidence="2 3" key="1">
    <citation type="submission" date="2020-04" db="EMBL/GenBank/DDBJ databases">
        <title>A Flavivirga sp. nov.</title>
        <authorList>
            <person name="Sun X."/>
        </authorList>
    </citation>
    <scope>NUCLEOTIDE SEQUENCE [LARGE SCALE GENOMIC DNA]</scope>
    <source>
        <strain evidence="2 3">Y03</strain>
    </source>
</reference>
<dbReference type="Gene3D" id="3.40.50.720">
    <property type="entry name" value="NAD(P)-binding Rossmann-like Domain"/>
    <property type="match status" value="1"/>
</dbReference>
<organism evidence="2 3">
    <name type="scientific">Flavivirga algicola</name>
    <dbReference type="NCBI Taxonomy" id="2729136"/>
    <lineage>
        <taxon>Bacteria</taxon>
        <taxon>Pseudomonadati</taxon>
        <taxon>Bacteroidota</taxon>
        <taxon>Flavobacteriia</taxon>
        <taxon>Flavobacteriales</taxon>
        <taxon>Flavobacteriaceae</taxon>
        <taxon>Flavivirga</taxon>
    </lineage>
</organism>
<accession>A0ABX1RWE4</accession>